<name>A0A1Y1IAY5_KLENI</name>
<dbReference type="Proteomes" id="UP000054558">
    <property type="component" value="Unassembled WGS sequence"/>
</dbReference>
<dbReference type="SUPFAM" id="SSF64356">
    <property type="entry name" value="SNARE-like"/>
    <property type="match status" value="1"/>
</dbReference>
<dbReference type="OMA" id="RYMNQFI"/>
<reference evidence="1 2" key="1">
    <citation type="journal article" date="2014" name="Nat. Commun.">
        <title>Klebsormidium flaccidum genome reveals primary factors for plant terrestrial adaptation.</title>
        <authorList>
            <person name="Hori K."/>
            <person name="Maruyama F."/>
            <person name="Fujisawa T."/>
            <person name="Togashi T."/>
            <person name="Yamamoto N."/>
            <person name="Seo M."/>
            <person name="Sato S."/>
            <person name="Yamada T."/>
            <person name="Mori H."/>
            <person name="Tajima N."/>
            <person name="Moriyama T."/>
            <person name="Ikeuchi M."/>
            <person name="Watanabe M."/>
            <person name="Wada H."/>
            <person name="Kobayashi K."/>
            <person name="Saito M."/>
            <person name="Masuda T."/>
            <person name="Sasaki-Sekimoto Y."/>
            <person name="Mashiguchi K."/>
            <person name="Awai K."/>
            <person name="Shimojima M."/>
            <person name="Masuda S."/>
            <person name="Iwai M."/>
            <person name="Nobusawa T."/>
            <person name="Narise T."/>
            <person name="Kondo S."/>
            <person name="Saito H."/>
            <person name="Sato R."/>
            <person name="Murakawa M."/>
            <person name="Ihara Y."/>
            <person name="Oshima-Yamada Y."/>
            <person name="Ohtaka K."/>
            <person name="Satoh M."/>
            <person name="Sonobe K."/>
            <person name="Ishii M."/>
            <person name="Ohtani R."/>
            <person name="Kanamori-Sato M."/>
            <person name="Honoki R."/>
            <person name="Miyazaki D."/>
            <person name="Mochizuki H."/>
            <person name="Umetsu J."/>
            <person name="Higashi K."/>
            <person name="Shibata D."/>
            <person name="Kamiya Y."/>
            <person name="Sato N."/>
            <person name="Nakamura Y."/>
            <person name="Tabata S."/>
            <person name="Ida S."/>
            <person name="Kurokawa K."/>
            <person name="Ohta H."/>
        </authorList>
    </citation>
    <scope>NUCLEOTIDE SEQUENCE [LARGE SCALE GENOMIC DNA]</scope>
    <source>
        <strain evidence="1 2">NIES-2285</strain>
    </source>
</reference>
<dbReference type="AlphaFoldDB" id="A0A1Y1IAY5"/>
<gene>
    <name evidence="1" type="ORF">KFL_002590050</name>
</gene>
<keyword evidence="2" id="KW-1185">Reference proteome</keyword>
<dbReference type="GO" id="GO:0006888">
    <property type="term" value="P:endoplasmic reticulum to Golgi vesicle-mediated transport"/>
    <property type="evidence" value="ECO:0000318"/>
    <property type="project" value="GO_Central"/>
</dbReference>
<dbReference type="CDD" id="cd14825">
    <property type="entry name" value="TRAPPC2_sedlin"/>
    <property type="match status" value="1"/>
</dbReference>
<dbReference type="InterPro" id="IPR011012">
    <property type="entry name" value="Longin-like_dom_sf"/>
</dbReference>
<proteinExistence type="predicted"/>
<dbReference type="GO" id="GO:0005634">
    <property type="term" value="C:nucleus"/>
    <property type="evidence" value="ECO:0000318"/>
    <property type="project" value="GO_Central"/>
</dbReference>
<dbReference type="PANTHER" id="PTHR12403">
    <property type="entry name" value="TRAFFICKING PROTEIN PARTICLE COMPLEX SUBUNIT 2"/>
    <property type="match status" value="1"/>
</dbReference>
<evidence type="ECO:0000313" key="1">
    <source>
        <dbReference type="EMBL" id="GAQ85877.1"/>
    </source>
</evidence>
<accession>A0A1Y1IAY5</accession>
<dbReference type="Pfam" id="PF04628">
    <property type="entry name" value="Sedlin_N"/>
    <property type="match status" value="1"/>
</dbReference>
<sequence>MATTACFVIVGKNDSPIYESEVGSGPRKDEAAHLHQFVLHASMDIVQDVVWTTQNMYLKVVDKFGDLFVSTYVTAGQAKLMLLHDLKSEDGIKNFFQEVHELYIKILLNPLYVPGSKITSPQFDARVRMLAKKYL</sequence>
<dbReference type="OrthoDB" id="10252102at2759"/>
<evidence type="ECO:0000313" key="2">
    <source>
        <dbReference type="Proteomes" id="UP000054558"/>
    </source>
</evidence>
<dbReference type="EMBL" id="DF237208">
    <property type="protein sequence ID" value="GAQ85877.1"/>
    <property type="molecule type" value="Genomic_DNA"/>
</dbReference>
<dbReference type="STRING" id="105231.A0A1Y1IAY5"/>
<dbReference type="GO" id="GO:0030008">
    <property type="term" value="C:TRAPP complex"/>
    <property type="evidence" value="ECO:0000318"/>
    <property type="project" value="GO_Central"/>
</dbReference>
<dbReference type="Gene3D" id="3.30.450.70">
    <property type="match status" value="1"/>
</dbReference>
<dbReference type="GO" id="GO:0005737">
    <property type="term" value="C:cytoplasm"/>
    <property type="evidence" value="ECO:0000318"/>
    <property type="project" value="GO_Central"/>
</dbReference>
<protein>
    <submittedName>
        <fullName evidence="1">Trafficking protein particle complex subunit</fullName>
    </submittedName>
</protein>
<organism evidence="1 2">
    <name type="scientific">Klebsormidium nitens</name>
    <name type="common">Green alga</name>
    <name type="synonym">Ulothrix nitens</name>
    <dbReference type="NCBI Taxonomy" id="105231"/>
    <lineage>
        <taxon>Eukaryota</taxon>
        <taxon>Viridiplantae</taxon>
        <taxon>Streptophyta</taxon>
        <taxon>Klebsormidiophyceae</taxon>
        <taxon>Klebsormidiales</taxon>
        <taxon>Klebsormidiaceae</taxon>
        <taxon>Klebsormidium</taxon>
    </lineage>
</organism>
<dbReference type="InterPro" id="IPR006722">
    <property type="entry name" value="Sedlin"/>
</dbReference>